<dbReference type="VEuPathDB" id="VectorBase:GPPI046216"/>
<keyword evidence="3" id="KW-1185">Reference proteome</keyword>
<dbReference type="EMBL" id="JXJN01023781">
    <property type="status" value="NOT_ANNOTATED_CDS"/>
    <property type="molecule type" value="Genomic_DNA"/>
</dbReference>
<protein>
    <submittedName>
        <fullName evidence="2">Uncharacterized protein</fullName>
    </submittedName>
</protein>
<sequence length="281" mass="31828">MHTLFYHFKLILRFRPFPESVHGLWYLGYSCGGRSASYPEYVKSTFDGEVSCFPKASKFIQTLVMVSCILRTYYPRRDNSFNPPFICPNVTSFGLYIFALIGLICQVLALILGFIYLCKYDTAVATHVGQIHIEQVVLQCENPGPIFGLITLAEYTLIVAIASAYKIVYSVTFILFLPKTSSACKSIMRVCQASYRCAVEQLNREEKDVIKYGVRALLVVSPVQSYFPAYLFYLIRPGRIIFFMGIIGTICLSFLTYTGPGLVPFCTENYGKLYWMDVDGV</sequence>
<reference evidence="3" key="1">
    <citation type="submission" date="2015-01" db="EMBL/GenBank/DDBJ databases">
        <authorList>
            <person name="Aksoy S."/>
            <person name="Warren W."/>
            <person name="Wilson R.K."/>
        </authorList>
    </citation>
    <scope>NUCLEOTIDE SEQUENCE [LARGE SCALE GENOMIC DNA]</scope>
    <source>
        <strain evidence="3">IAEA</strain>
    </source>
</reference>
<keyword evidence="1" id="KW-1133">Transmembrane helix</keyword>
<feature type="transmembrane region" description="Helical" evidence="1">
    <location>
        <begin position="212"/>
        <end position="235"/>
    </location>
</feature>
<name>A0A1B0C0W9_9MUSC</name>
<feature type="transmembrane region" description="Helical" evidence="1">
    <location>
        <begin position="241"/>
        <end position="266"/>
    </location>
</feature>
<feature type="transmembrane region" description="Helical" evidence="1">
    <location>
        <begin position="155"/>
        <end position="177"/>
    </location>
</feature>
<feature type="transmembrane region" description="Helical" evidence="1">
    <location>
        <begin position="95"/>
        <end position="117"/>
    </location>
</feature>
<reference evidence="2" key="2">
    <citation type="submission" date="2020-05" db="UniProtKB">
        <authorList>
            <consortium name="EnsemblMetazoa"/>
        </authorList>
    </citation>
    <scope>IDENTIFICATION</scope>
    <source>
        <strain evidence="2">IAEA</strain>
    </source>
</reference>
<dbReference type="EnsemblMetazoa" id="GPPI046216-RA">
    <property type="protein sequence ID" value="GPPI046216-PA"/>
    <property type="gene ID" value="GPPI046216"/>
</dbReference>
<keyword evidence="1" id="KW-0812">Transmembrane</keyword>
<evidence type="ECO:0000313" key="2">
    <source>
        <dbReference type="EnsemblMetazoa" id="GPPI046216-PA"/>
    </source>
</evidence>
<organism evidence="2 3">
    <name type="scientific">Glossina palpalis gambiensis</name>
    <dbReference type="NCBI Taxonomy" id="67801"/>
    <lineage>
        <taxon>Eukaryota</taxon>
        <taxon>Metazoa</taxon>
        <taxon>Ecdysozoa</taxon>
        <taxon>Arthropoda</taxon>
        <taxon>Hexapoda</taxon>
        <taxon>Insecta</taxon>
        <taxon>Pterygota</taxon>
        <taxon>Neoptera</taxon>
        <taxon>Endopterygota</taxon>
        <taxon>Diptera</taxon>
        <taxon>Brachycera</taxon>
        <taxon>Muscomorpha</taxon>
        <taxon>Hippoboscoidea</taxon>
        <taxon>Glossinidae</taxon>
        <taxon>Glossina</taxon>
    </lineage>
</organism>
<dbReference type="AlphaFoldDB" id="A0A1B0C0W9"/>
<accession>A0A1B0C0W9</accession>
<keyword evidence="1" id="KW-0472">Membrane</keyword>
<proteinExistence type="predicted"/>
<evidence type="ECO:0000313" key="3">
    <source>
        <dbReference type="Proteomes" id="UP000092460"/>
    </source>
</evidence>
<dbReference type="Proteomes" id="UP000092460">
    <property type="component" value="Unassembled WGS sequence"/>
</dbReference>
<evidence type="ECO:0000256" key="1">
    <source>
        <dbReference type="SAM" id="Phobius"/>
    </source>
</evidence>